<evidence type="ECO:0000256" key="2">
    <source>
        <dbReference type="ARBA" id="ARBA00022741"/>
    </source>
</evidence>
<evidence type="ECO:0000259" key="6">
    <source>
        <dbReference type="SMART" id="SM00382"/>
    </source>
</evidence>
<dbReference type="InterPro" id="IPR052040">
    <property type="entry name" value="GTPase/Isobutyryl-CoA_mutase"/>
</dbReference>
<dbReference type="NCBIfam" id="TIGR00750">
    <property type="entry name" value="lao"/>
    <property type="match status" value="1"/>
</dbReference>
<dbReference type="GO" id="GO:0005525">
    <property type="term" value="F:GTP binding"/>
    <property type="evidence" value="ECO:0007669"/>
    <property type="project" value="UniProtKB-KW"/>
</dbReference>
<dbReference type="Proteomes" id="UP000240569">
    <property type="component" value="Unassembled WGS sequence"/>
</dbReference>
<dbReference type="SUPFAM" id="SSF52540">
    <property type="entry name" value="P-loop containing nucleoside triphosphate hydrolases"/>
    <property type="match status" value="1"/>
</dbReference>
<dbReference type="Pfam" id="PF03308">
    <property type="entry name" value="MeaB"/>
    <property type="match status" value="1"/>
</dbReference>
<evidence type="ECO:0000256" key="1">
    <source>
        <dbReference type="ARBA" id="ARBA00009625"/>
    </source>
</evidence>
<evidence type="ECO:0000256" key="5">
    <source>
        <dbReference type="ARBA" id="ARBA00023186"/>
    </source>
</evidence>
<dbReference type="EMBL" id="NEXD01000105">
    <property type="protein sequence ID" value="PSN83383.1"/>
    <property type="molecule type" value="Genomic_DNA"/>
</dbReference>
<evidence type="ECO:0000313" key="8">
    <source>
        <dbReference type="Proteomes" id="UP000240569"/>
    </source>
</evidence>
<dbReference type="InterPro" id="IPR005129">
    <property type="entry name" value="GTPase_ArgK"/>
</dbReference>
<gene>
    <name evidence="7" type="ORF">B9Q02_10615</name>
</gene>
<dbReference type="AlphaFoldDB" id="A0A2R6AAQ5"/>
<keyword evidence="5" id="KW-0143">Chaperone</keyword>
<evidence type="ECO:0000313" key="7">
    <source>
        <dbReference type="EMBL" id="PSN83383.1"/>
    </source>
</evidence>
<dbReference type="PANTHER" id="PTHR43087">
    <property type="entry name" value="LYSINE/ARGININE/ORNITHINE TRANSPORT SYSTEM KINASE"/>
    <property type="match status" value="1"/>
</dbReference>
<protein>
    <recommendedName>
        <fullName evidence="6">AAA+ ATPase domain-containing protein</fullName>
    </recommendedName>
</protein>
<name>A0A2R6AAQ5_9ARCH</name>
<comment type="similarity">
    <text evidence="1">Belongs to the SIMIBI class G3E GTPase family. ArgK/MeaB subfamily.</text>
</comment>
<comment type="caution">
    <text evidence="7">The sequence shown here is derived from an EMBL/GenBank/DDBJ whole genome shotgun (WGS) entry which is preliminary data.</text>
</comment>
<sequence>MQLNTLIQKTIEGNRQALARLITLLETDKDTAIQILRLLPKSNEKSFIVGITGAPGVGKSTFIGKLAQKLAEKNLKVGILANDPSSPFSGGAILGNRLRMDKALSNDNIFIRSITTRGAIGGISWLTDMILKVFEIAGYSTILIETVGSGQTDLEISRIADLILIVTMPELGDEIQALKAGLLELADAVILNKCDLPAAQSSYTKLRLTLPKEIPIFKVSALNDQGILEVTEYLLQKKNDPNFSQRDRKRKRIKDALLRLTINKILESDIIPQNDLDNYVNAILEREITIEQASWELAEKILKKIFGQ</sequence>
<feature type="domain" description="AAA+ ATPase" evidence="6">
    <location>
        <begin position="45"/>
        <end position="195"/>
    </location>
</feature>
<evidence type="ECO:0000256" key="4">
    <source>
        <dbReference type="ARBA" id="ARBA00023134"/>
    </source>
</evidence>
<keyword evidence="4" id="KW-0342">GTP-binding</keyword>
<reference evidence="7 8" key="1">
    <citation type="submission" date="2017-04" db="EMBL/GenBank/DDBJ databases">
        <title>Novel microbial lineages endemic to geothermal iron-oxide mats fill important gaps in the evolutionary history of Archaea.</title>
        <authorList>
            <person name="Jay Z.J."/>
            <person name="Beam J.P."/>
            <person name="Dlakic M."/>
            <person name="Rusch D.B."/>
            <person name="Kozubal M.A."/>
            <person name="Inskeep W.P."/>
        </authorList>
    </citation>
    <scope>NUCLEOTIDE SEQUENCE [LARGE SCALE GENOMIC DNA]</scope>
    <source>
        <strain evidence="7">BE_D</strain>
    </source>
</reference>
<dbReference type="InterPro" id="IPR003593">
    <property type="entry name" value="AAA+_ATPase"/>
</dbReference>
<accession>A0A2R6AAQ5</accession>
<dbReference type="InterPro" id="IPR027417">
    <property type="entry name" value="P-loop_NTPase"/>
</dbReference>
<evidence type="ECO:0000256" key="3">
    <source>
        <dbReference type="ARBA" id="ARBA00022801"/>
    </source>
</evidence>
<dbReference type="GO" id="GO:0003924">
    <property type="term" value="F:GTPase activity"/>
    <property type="evidence" value="ECO:0007669"/>
    <property type="project" value="InterPro"/>
</dbReference>
<keyword evidence="2" id="KW-0547">Nucleotide-binding</keyword>
<dbReference type="PANTHER" id="PTHR43087:SF1">
    <property type="entry name" value="LAO_AO TRANSPORT SYSTEM ATPASE"/>
    <property type="match status" value="1"/>
</dbReference>
<dbReference type="SMART" id="SM00382">
    <property type="entry name" value="AAA"/>
    <property type="match status" value="1"/>
</dbReference>
<keyword evidence="3" id="KW-0378">Hydrolase</keyword>
<proteinExistence type="inferred from homology"/>
<organism evidence="7 8">
    <name type="scientific">Candidatus Marsarchaeota G1 archaeon BE_D</name>
    <dbReference type="NCBI Taxonomy" id="1978156"/>
    <lineage>
        <taxon>Archaea</taxon>
        <taxon>Candidatus Marsarchaeota</taxon>
        <taxon>Candidatus Marsarchaeota group 1</taxon>
    </lineage>
</organism>
<dbReference type="Gene3D" id="3.40.50.300">
    <property type="entry name" value="P-loop containing nucleotide triphosphate hydrolases"/>
    <property type="match status" value="1"/>
</dbReference>